<evidence type="ECO:0000313" key="3">
    <source>
        <dbReference type="EMBL" id="BBN20779.1"/>
    </source>
</evidence>
<dbReference type="GO" id="GO:0006508">
    <property type="term" value="P:proteolysis"/>
    <property type="evidence" value="ECO:0007669"/>
    <property type="project" value="InterPro"/>
</dbReference>
<organism evidence="3">
    <name type="scientific">Marchantia polymorpha subsp. ruderalis</name>
    <dbReference type="NCBI Taxonomy" id="1480154"/>
    <lineage>
        <taxon>Eukaryota</taxon>
        <taxon>Viridiplantae</taxon>
        <taxon>Streptophyta</taxon>
        <taxon>Embryophyta</taxon>
        <taxon>Marchantiophyta</taxon>
        <taxon>Marchantiopsida</taxon>
        <taxon>Marchantiidae</taxon>
        <taxon>Marchantiales</taxon>
        <taxon>Marchantiaceae</taxon>
        <taxon>Marchantia</taxon>
    </lineage>
</organism>
<dbReference type="EMBL" id="AP020298">
    <property type="protein sequence ID" value="BBN20779.1"/>
    <property type="molecule type" value="Genomic_DNA"/>
</dbReference>
<accession>A0A176W971</accession>
<dbReference type="InterPro" id="IPR000668">
    <property type="entry name" value="Peptidase_C1A_C"/>
</dbReference>
<dbReference type="InterPro" id="IPR025661">
    <property type="entry name" value="Pept_asp_AS"/>
</dbReference>
<dbReference type="Pfam" id="PF00112">
    <property type="entry name" value="Peptidase_C1"/>
    <property type="match status" value="1"/>
</dbReference>
<dbReference type="AlphaFoldDB" id="A0A176W971"/>
<dbReference type="Pfam" id="PF08246">
    <property type="entry name" value="Inhibitor_I29"/>
    <property type="match status" value="1"/>
</dbReference>
<proteinExistence type="inferred from homology"/>
<dbReference type="InterPro" id="IPR038765">
    <property type="entry name" value="Papain-like_cys_pep_sf"/>
</dbReference>
<dbReference type="SUPFAM" id="SSF54001">
    <property type="entry name" value="Cysteine proteinases"/>
    <property type="match status" value="1"/>
</dbReference>
<dbReference type="Gene3D" id="3.90.70.10">
    <property type="entry name" value="Cysteine proteinases"/>
    <property type="match status" value="1"/>
</dbReference>
<dbReference type="PRINTS" id="PR00705">
    <property type="entry name" value="PAPAIN"/>
</dbReference>
<dbReference type="PROSITE" id="PS00139">
    <property type="entry name" value="THIOL_PROTEASE_CYS"/>
    <property type="match status" value="1"/>
</dbReference>
<protein>
    <submittedName>
        <fullName evidence="3">Uncharacterized protein</fullName>
    </submittedName>
</protein>
<dbReference type="CDD" id="cd02248">
    <property type="entry name" value="Peptidase_C1A"/>
    <property type="match status" value="1"/>
</dbReference>
<comment type="similarity">
    <text evidence="1">Belongs to the peptidase C1 family.</text>
</comment>
<dbReference type="FunFam" id="3.90.70.10:FF:000039">
    <property type="entry name" value="Cysteine proteinase 2, putative"/>
    <property type="match status" value="1"/>
</dbReference>
<dbReference type="GO" id="GO:0008234">
    <property type="term" value="F:cysteine-type peptidase activity"/>
    <property type="evidence" value="ECO:0007669"/>
    <property type="project" value="InterPro"/>
</dbReference>
<sequence length="373" mass="41124">MKGGRALGAWLAVVAMAMVMAVAVSALPSRDSGNIAMVTESERAQEALLGGQFHEILGDGPLVLEFAAFALKHNKVYNSLVELQYRFETFVKNYELIEKTNQQDLPYKLGINKFADMPMEEFRRMHLGQKQEDCSATEGTHKLRMKNDAALPEKKDWRLDNIVSPVKDQASCGSCWTFSTTGALESAHAQATGNMVLLSEQQLVDCAGAFNNFGCGGGLPSQAFEYIRYNGGIDSEEAYPYHALDETCKFKPSAVGAKVYDVVNITAYDEDELKDAVAFQRPVSIAFEVIDGFNLYSSGVYTTEYCNTGPETVNHAVLAVGYDTTGDIPYWIIKNSWGVEWGLDGYFKMEMGKNMCGIATCSSYPLVPEDLLR</sequence>
<dbReference type="SMART" id="SM00848">
    <property type="entry name" value="Inhibitor_I29"/>
    <property type="match status" value="1"/>
</dbReference>
<evidence type="ECO:0000256" key="2">
    <source>
        <dbReference type="ARBA" id="ARBA00023157"/>
    </source>
</evidence>
<dbReference type="InterPro" id="IPR000169">
    <property type="entry name" value="Pept_cys_AS"/>
</dbReference>
<evidence type="ECO:0000256" key="1">
    <source>
        <dbReference type="ARBA" id="ARBA00008455"/>
    </source>
</evidence>
<dbReference type="GO" id="GO:0050547">
    <property type="term" value="F:feruloyl-CoA hydratase/lyase activity"/>
    <property type="evidence" value="ECO:0007669"/>
    <property type="project" value="UniProtKB-ARBA"/>
</dbReference>
<dbReference type="InterPro" id="IPR013201">
    <property type="entry name" value="Prot_inhib_I29"/>
</dbReference>
<dbReference type="InterPro" id="IPR025660">
    <property type="entry name" value="Pept_his_AS"/>
</dbReference>
<gene>
    <name evidence="3" type="ORF">Mp_zg01340</name>
</gene>
<dbReference type="SMART" id="SM00645">
    <property type="entry name" value="Pept_C1"/>
    <property type="match status" value="1"/>
</dbReference>
<name>A0A176W971_MARPO</name>
<dbReference type="InterPro" id="IPR013128">
    <property type="entry name" value="Peptidase_C1A"/>
</dbReference>
<dbReference type="PROSITE" id="PS00640">
    <property type="entry name" value="THIOL_PROTEASE_ASN"/>
    <property type="match status" value="1"/>
</dbReference>
<dbReference type="PROSITE" id="PS00639">
    <property type="entry name" value="THIOL_PROTEASE_HIS"/>
    <property type="match status" value="1"/>
</dbReference>
<keyword evidence="2" id="KW-1015">Disulfide bond</keyword>
<reference evidence="3" key="1">
    <citation type="journal article" date="2019" name="Curr. Biol.">
        <title>Chromatin organization in early land plants reveals an ancestral association between H3K27me3, transposons, and constitutive heterochromatin.</title>
        <authorList>
            <person name="Montgomery S.A."/>
            <person name="Tanizawa Y."/>
            <person name="Galik B."/>
            <person name="Wang N."/>
            <person name="Ito T."/>
            <person name="Mochizuki T."/>
            <person name="Akimcheva S."/>
            <person name="Bowman J."/>
            <person name="Cognat V."/>
            <person name="Drouard L."/>
            <person name="Ekker H."/>
            <person name="Houng S."/>
            <person name="Kohchi T."/>
            <person name="Lin S."/>
            <person name="Liu L.D."/>
            <person name="Nakamura Y."/>
            <person name="Valeeva L.R."/>
            <person name="Shakirov E.V."/>
            <person name="Shippen D.E."/>
            <person name="Wei W."/>
            <person name="Yagura M."/>
            <person name="Yamaoka S."/>
            <person name="Yamato K.T."/>
            <person name="Liu C."/>
            <person name="Berger F."/>
        </authorList>
    </citation>
    <scope>NUCLEOTIDE SEQUENCE</scope>
    <source>
        <strain evidence="3">Tak-1</strain>
    </source>
</reference>
<dbReference type="PANTHER" id="PTHR12411">
    <property type="entry name" value="CYSTEINE PROTEASE FAMILY C1-RELATED"/>
    <property type="match status" value="1"/>
</dbReference>
<dbReference type="InterPro" id="IPR039417">
    <property type="entry name" value="Peptidase_C1A_papain-like"/>
</dbReference>